<reference evidence="2 3" key="1">
    <citation type="submission" date="2024-02" db="EMBL/GenBank/DDBJ databases">
        <authorList>
            <person name="Chen Y."/>
            <person name="Shah S."/>
            <person name="Dougan E. K."/>
            <person name="Thang M."/>
            <person name="Chan C."/>
        </authorList>
    </citation>
    <scope>NUCLEOTIDE SEQUENCE [LARGE SCALE GENOMIC DNA]</scope>
</reference>
<sequence>MGFHGAWLQGFRRWVLVPPDERPPFGCRSAPCDDDSDRTSTSGSSAPRGPTDRRVEHVVTWVTRKLGTCRSKKVARPGLDEQRESDGPFGPREQ</sequence>
<dbReference type="Proteomes" id="UP001642484">
    <property type="component" value="Unassembled WGS sequence"/>
</dbReference>
<feature type="non-terminal residue" evidence="2">
    <location>
        <position position="94"/>
    </location>
</feature>
<name>A0ABP0N1K7_9DINO</name>
<feature type="compositionally biased region" description="Basic and acidic residues" evidence="1">
    <location>
        <begin position="78"/>
        <end position="94"/>
    </location>
</feature>
<protein>
    <submittedName>
        <fullName evidence="2">Uncharacterized protein</fullName>
    </submittedName>
</protein>
<feature type="region of interest" description="Disordered" evidence="1">
    <location>
        <begin position="70"/>
        <end position="94"/>
    </location>
</feature>
<evidence type="ECO:0000256" key="1">
    <source>
        <dbReference type="SAM" id="MobiDB-lite"/>
    </source>
</evidence>
<keyword evidence="3" id="KW-1185">Reference proteome</keyword>
<evidence type="ECO:0000313" key="2">
    <source>
        <dbReference type="EMBL" id="CAK9056199.1"/>
    </source>
</evidence>
<dbReference type="EMBL" id="CAXAMN010020513">
    <property type="protein sequence ID" value="CAK9056199.1"/>
    <property type="molecule type" value="Genomic_DNA"/>
</dbReference>
<comment type="caution">
    <text evidence="2">The sequence shown here is derived from an EMBL/GenBank/DDBJ whole genome shotgun (WGS) entry which is preliminary data.</text>
</comment>
<feature type="region of interest" description="Disordered" evidence="1">
    <location>
        <begin position="20"/>
        <end position="55"/>
    </location>
</feature>
<gene>
    <name evidence="2" type="ORF">CCMP2556_LOCUS27873</name>
</gene>
<organism evidence="2 3">
    <name type="scientific">Durusdinium trenchii</name>
    <dbReference type="NCBI Taxonomy" id="1381693"/>
    <lineage>
        <taxon>Eukaryota</taxon>
        <taxon>Sar</taxon>
        <taxon>Alveolata</taxon>
        <taxon>Dinophyceae</taxon>
        <taxon>Suessiales</taxon>
        <taxon>Symbiodiniaceae</taxon>
        <taxon>Durusdinium</taxon>
    </lineage>
</organism>
<evidence type="ECO:0000313" key="3">
    <source>
        <dbReference type="Proteomes" id="UP001642484"/>
    </source>
</evidence>
<accession>A0ABP0N1K7</accession>
<proteinExistence type="predicted"/>